<sequence length="345" mass="36147">MRTLRAVAAVGAAALLLTMAACSGSDDKAPASNSQDAADKPLDKVVYMSGFGLFGRESYVYAAIDKGYFREAGLDVEVKPGLGTNGNLKALSAGAVQYASIDLTGAFLEYGRPGGINDFTIVGAVQQRSLTALMALEESGISTPRDLENKTIGAQPGSVNQVLFPTYARLAGIDAAKVKFQNVAPQQQPQLLASKQVDVITQFPVGKPGVERAAGGKKAVVLPYTDVITDLFGGAIGVSKKTAQEKPDQVKRFMSALLKGLSDTISNPQEAGQIYAKFEKTQPAPVAAAEMTLMRPYVDLGTGLGQIDQARAARSIAILQGAGAIPDGLKPEDVISFNLIPKPFA</sequence>
<reference evidence="4" key="1">
    <citation type="submission" date="2016-10" db="EMBL/GenBank/DDBJ databases">
        <authorList>
            <person name="Varghese N."/>
            <person name="Submissions S."/>
        </authorList>
    </citation>
    <scope>NUCLEOTIDE SEQUENCE [LARGE SCALE GENOMIC DNA]</scope>
    <source>
        <strain evidence="4">DSM 44718</strain>
    </source>
</reference>
<keyword evidence="4" id="KW-1185">Reference proteome</keyword>
<evidence type="ECO:0000313" key="4">
    <source>
        <dbReference type="Proteomes" id="UP000199632"/>
    </source>
</evidence>
<dbReference type="InterPro" id="IPR027939">
    <property type="entry name" value="NMT1/THI5"/>
</dbReference>
<dbReference type="EMBL" id="FNQB01000001">
    <property type="protein sequence ID" value="SDY81800.1"/>
    <property type="molecule type" value="Genomic_DNA"/>
</dbReference>
<dbReference type="AlphaFoldDB" id="A0A1H3MZ61"/>
<dbReference type="InterPro" id="IPR015168">
    <property type="entry name" value="SsuA/THI5"/>
</dbReference>
<feature type="signal peptide" evidence="1">
    <location>
        <begin position="1"/>
        <end position="23"/>
    </location>
</feature>
<dbReference type="Proteomes" id="UP000199632">
    <property type="component" value="Unassembled WGS sequence"/>
</dbReference>
<dbReference type="STRING" id="137265.SAMN05421684_1709"/>
<dbReference type="PANTHER" id="PTHR31528:SF15">
    <property type="entry name" value="RIBOFLAVIN-BINDING PROTEIN RIBY"/>
    <property type="match status" value="1"/>
</dbReference>
<dbReference type="PROSITE" id="PS51257">
    <property type="entry name" value="PROKAR_LIPOPROTEIN"/>
    <property type="match status" value="1"/>
</dbReference>
<keyword evidence="1" id="KW-0732">Signal</keyword>
<gene>
    <name evidence="3" type="ORF">SAMN05421684_1709</name>
</gene>
<organism evidence="3 4">
    <name type="scientific">Asanoa ishikariensis</name>
    <dbReference type="NCBI Taxonomy" id="137265"/>
    <lineage>
        <taxon>Bacteria</taxon>
        <taxon>Bacillati</taxon>
        <taxon>Actinomycetota</taxon>
        <taxon>Actinomycetes</taxon>
        <taxon>Micromonosporales</taxon>
        <taxon>Micromonosporaceae</taxon>
        <taxon>Asanoa</taxon>
    </lineage>
</organism>
<evidence type="ECO:0000256" key="1">
    <source>
        <dbReference type="SAM" id="SignalP"/>
    </source>
</evidence>
<proteinExistence type="predicted"/>
<feature type="chain" id="PRO_5038851270" evidence="1">
    <location>
        <begin position="24"/>
        <end position="345"/>
    </location>
</feature>
<protein>
    <submittedName>
        <fullName evidence="3">NitT/TauT family transport system substrate-binding protein</fullName>
    </submittedName>
</protein>
<dbReference type="RefSeq" id="WP_176984812.1">
    <property type="nucleotide sequence ID" value="NZ_BOND01000028.1"/>
</dbReference>
<name>A0A1H3MZ61_9ACTN</name>
<evidence type="ECO:0000259" key="2">
    <source>
        <dbReference type="Pfam" id="PF09084"/>
    </source>
</evidence>
<accession>A0A1H3MZ61</accession>
<dbReference type="Gene3D" id="3.40.190.10">
    <property type="entry name" value="Periplasmic binding protein-like II"/>
    <property type="match status" value="2"/>
</dbReference>
<dbReference type="PANTHER" id="PTHR31528">
    <property type="entry name" value="4-AMINO-5-HYDROXYMETHYL-2-METHYLPYRIMIDINE PHOSPHATE SYNTHASE THI11-RELATED"/>
    <property type="match status" value="1"/>
</dbReference>
<feature type="domain" description="SsuA/THI5-like" evidence="2">
    <location>
        <begin position="60"/>
        <end position="271"/>
    </location>
</feature>
<dbReference type="SUPFAM" id="SSF53850">
    <property type="entry name" value="Periplasmic binding protein-like II"/>
    <property type="match status" value="1"/>
</dbReference>
<evidence type="ECO:0000313" key="3">
    <source>
        <dbReference type="EMBL" id="SDY81800.1"/>
    </source>
</evidence>
<dbReference type="GO" id="GO:0009228">
    <property type="term" value="P:thiamine biosynthetic process"/>
    <property type="evidence" value="ECO:0007669"/>
    <property type="project" value="InterPro"/>
</dbReference>
<dbReference type="Pfam" id="PF09084">
    <property type="entry name" value="NMT1"/>
    <property type="match status" value="1"/>
</dbReference>